<keyword evidence="6" id="KW-0119">Carbohydrate metabolism</keyword>
<keyword evidence="5" id="KW-0067">ATP-binding</keyword>
<dbReference type="Gene3D" id="3.40.980.20">
    <property type="entry name" value="Four-carbon acid sugar kinase, nucleotide binding domain"/>
    <property type="match status" value="1"/>
</dbReference>
<dbReference type="InterPro" id="IPR037051">
    <property type="entry name" value="4-carb_acid_sugar_kinase_N_sf"/>
</dbReference>
<dbReference type="Gene3D" id="3.40.50.10840">
    <property type="entry name" value="Putative sugar-binding, N-terminal domain"/>
    <property type="match status" value="1"/>
</dbReference>
<feature type="domain" description="Four-carbon acid sugar kinase N-terminal" evidence="7">
    <location>
        <begin position="2"/>
        <end position="198"/>
    </location>
</feature>
<keyword evidence="4" id="KW-0418">Kinase</keyword>
<dbReference type="Proteomes" id="UP000315343">
    <property type="component" value="Unassembled WGS sequence"/>
</dbReference>
<evidence type="ECO:0000259" key="8">
    <source>
        <dbReference type="Pfam" id="PF17042"/>
    </source>
</evidence>
<feature type="domain" description="Four-carbon acid sugar kinase nucleotide binding" evidence="8">
    <location>
        <begin position="210"/>
        <end position="377"/>
    </location>
</feature>
<sequence length="392" mass="42480">MQLKRRGIATDVVFSADLIGNSGTSYVLDTESRGMSGEEAYSTVRKIIKDIDFSGFKYVIKKVDSTLRGNIAEEIKAVDEAFKSDLVVFSPALPDLGRTTVEGVHCLNGIPITKTELAKDPIKPVTQDNIKKILEKVYDEKITHVSIKDLQEDNFNFSAGRIFTFDASSNAHMQIIIKNCLGTGKRILWVGTAAMADNLFEIEYRTPPSLAVVGSVSSVTRSQVKFAENSGIKILKVPVSDIIEGKNINNTVDEAVKILSHGNDLIIISPASYSLEEYELINTSGAGKSMTTNEISIFVQDLLGKISKEVLEKIKVSGVFLTGGDTAIGLFKKLGALGSSISGEVTTGIPLMRLRGGSFDGLKVITKAGAFGKEDILVYSMRKLKEVTDGQN</sequence>
<gene>
    <name evidence="9" type="ORF">LY60_01283</name>
</gene>
<evidence type="ECO:0000256" key="1">
    <source>
        <dbReference type="ARBA" id="ARBA00005715"/>
    </source>
</evidence>
<dbReference type="SUPFAM" id="SSF142764">
    <property type="entry name" value="YgbK-like"/>
    <property type="match status" value="1"/>
</dbReference>
<evidence type="ECO:0000256" key="3">
    <source>
        <dbReference type="ARBA" id="ARBA00022741"/>
    </source>
</evidence>
<dbReference type="InterPro" id="IPR010737">
    <property type="entry name" value="4-carb_acid_sugar_kinase_N"/>
</dbReference>
<name>A0A562JED0_9FIRM</name>
<evidence type="ECO:0000256" key="6">
    <source>
        <dbReference type="ARBA" id="ARBA00023277"/>
    </source>
</evidence>
<keyword evidence="2" id="KW-0808">Transferase</keyword>
<evidence type="ECO:0000256" key="2">
    <source>
        <dbReference type="ARBA" id="ARBA00022679"/>
    </source>
</evidence>
<evidence type="ECO:0000313" key="9">
    <source>
        <dbReference type="EMBL" id="TWH81531.1"/>
    </source>
</evidence>
<keyword evidence="3" id="KW-0547">Nucleotide-binding</keyword>
<dbReference type="GO" id="GO:0005524">
    <property type="term" value="F:ATP binding"/>
    <property type="evidence" value="ECO:0007669"/>
    <property type="project" value="UniProtKB-KW"/>
</dbReference>
<evidence type="ECO:0000256" key="4">
    <source>
        <dbReference type="ARBA" id="ARBA00022777"/>
    </source>
</evidence>
<dbReference type="Pfam" id="PF07005">
    <property type="entry name" value="SBD_N"/>
    <property type="match status" value="1"/>
</dbReference>
<comment type="caution">
    <text evidence="9">The sequence shown here is derived from an EMBL/GenBank/DDBJ whole genome shotgun (WGS) entry which is preliminary data.</text>
</comment>
<protein>
    <submittedName>
        <fullName evidence="9">Uncharacterized protein YgbK (DUF1537 family)</fullName>
    </submittedName>
</protein>
<proteinExistence type="inferred from homology"/>
<organism evidence="9 10">
    <name type="scientific">Sedimentibacter saalensis</name>
    <dbReference type="NCBI Taxonomy" id="130788"/>
    <lineage>
        <taxon>Bacteria</taxon>
        <taxon>Bacillati</taxon>
        <taxon>Bacillota</taxon>
        <taxon>Tissierellia</taxon>
        <taxon>Sedimentibacter</taxon>
    </lineage>
</organism>
<dbReference type="AlphaFoldDB" id="A0A562JED0"/>
<evidence type="ECO:0000256" key="5">
    <source>
        <dbReference type="ARBA" id="ARBA00022840"/>
    </source>
</evidence>
<dbReference type="GO" id="GO:0016301">
    <property type="term" value="F:kinase activity"/>
    <property type="evidence" value="ECO:0007669"/>
    <property type="project" value="UniProtKB-KW"/>
</dbReference>
<dbReference type="InterPro" id="IPR031475">
    <property type="entry name" value="NBD_C"/>
</dbReference>
<reference evidence="9 10" key="1">
    <citation type="submission" date="2019-07" db="EMBL/GenBank/DDBJ databases">
        <title>Genomic Encyclopedia of Type Strains, Phase I: the one thousand microbial genomes (KMG-I) project.</title>
        <authorList>
            <person name="Kyrpides N."/>
        </authorList>
    </citation>
    <scope>NUCLEOTIDE SEQUENCE [LARGE SCALE GENOMIC DNA]</scope>
    <source>
        <strain evidence="9 10">DSM 13558</strain>
    </source>
</reference>
<dbReference type="InterPro" id="IPR042213">
    <property type="entry name" value="NBD_C_sf"/>
</dbReference>
<evidence type="ECO:0000313" key="10">
    <source>
        <dbReference type="Proteomes" id="UP000315343"/>
    </source>
</evidence>
<dbReference type="Pfam" id="PF17042">
    <property type="entry name" value="NBD_C"/>
    <property type="match status" value="1"/>
</dbReference>
<evidence type="ECO:0000259" key="7">
    <source>
        <dbReference type="Pfam" id="PF07005"/>
    </source>
</evidence>
<dbReference type="EMBL" id="VLKH01000003">
    <property type="protein sequence ID" value="TWH81531.1"/>
    <property type="molecule type" value="Genomic_DNA"/>
</dbReference>
<keyword evidence="10" id="KW-1185">Reference proteome</keyword>
<accession>A0A562JED0</accession>
<comment type="similarity">
    <text evidence="1">Belongs to the four-carbon acid sugar kinase family.</text>
</comment>